<sequence length="363" mass="42331">MSLQFEKKYIFNKIFLLFFLTGVLLGVLNAHIDMHFFYVGLGSFLDFLIFNVPTPEAYARTLVLGICIIFGYIFSKIYYEHLEYKLLLEYSLDKSYEAIFLLNKNGGFYRLNKNKEENFAYDIKDFLNLNIHDLKDKGHIKFKTKYINKDNDFINVEVIANYIIYKDREYFIASVKDISKKKDKEEIIKLNKELEMLVNTDSLTGISNRYKFDETLKYHLAKNRRTDDKKLALLIYDIDNFKKINDSFGHNVGDSVLKELVEVTKKYIRQGDTFARWGGEEFVVLLQNANFQSSISVAKKIHEAVKNHNFNKVKNITISIGIALAANDDTAELLFTKADKALYKAKNDGRDRIAYQKEIGEIY</sequence>
<dbReference type="PROSITE" id="PS50887">
    <property type="entry name" value="GGDEF"/>
    <property type="match status" value="1"/>
</dbReference>
<dbReference type="PANTHER" id="PTHR45138">
    <property type="entry name" value="REGULATORY COMPONENTS OF SENSORY TRANSDUCTION SYSTEM"/>
    <property type="match status" value="1"/>
</dbReference>
<evidence type="ECO:0000259" key="4">
    <source>
        <dbReference type="PROSITE" id="PS50887"/>
    </source>
</evidence>
<gene>
    <name evidence="5" type="ORF">FJR48_11335</name>
</gene>
<evidence type="ECO:0000256" key="3">
    <source>
        <dbReference type="SAM" id="Phobius"/>
    </source>
</evidence>
<dbReference type="Pfam" id="PF00990">
    <property type="entry name" value="GGDEF"/>
    <property type="match status" value="1"/>
</dbReference>
<dbReference type="InterPro" id="IPR050469">
    <property type="entry name" value="Diguanylate_Cyclase"/>
</dbReference>
<accession>A0A5P8P3G5</accession>
<dbReference type="GO" id="GO:0052621">
    <property type="term" value="F:diguanylate cyclase activity"/>
    <property type="evidence" value="ECO:0007669"/>
    <property type="project" value="UniProtKB-EC"/>
</dbReference>
<dbReference type="KEGG" id="sulg:FJR48_11335"/>
<organism evidence="5 6">
    <name type="scientific">Sulfurimonas lithotrophica</name>
    <dbReference type="NCBI Taxonomy" id="2590022"/>
    <lineage>
        <taxon>Bacteria</taxon>
        <taxon>Pseudomonadati</taxon>
        <taxon>Campylobacterota</taxon>
        <taxon>Epsilonproteobacteria</taxon>
        <taxon>Campylobacterales</taxon>
        <taxon>Sulfurimonadaceae</taxon>
        <taxon>Sulfurimonas</taxon>
    </lineage>
</organism>
<dbReference type="SUPFAM" id="SSF55785">
    <property type="entry name" value="PYP-like sensor domain (PAS domain)"/>
    <property type="match status" value="1"/>
</dbReference>
<dbReference type="InterPro" id="IPR035965">
    <property type="entry name" value="PAS-like_dom_sf"/>
</dbReference>
<protein>
    <recommendedName>
        <fullName evidence="1">diguanylate cyclase</fullName>
        <ecNumber evidence="1">2.7.7.65</ecNumber>
    </recommendedName>
</protein>
<feature type="domain" description="GGDEF" evidence="4">
    <location>
        <begin position="229"/>
        <end position="358"/>
    </location>
</feature>
<dbReference type="Gene3D" id="3.30.70.270">
    <property type="match status" value="1"/>
</dbReference>
<evidence type="ECO:0000256" key="2">
    <source>
        <dbReference type="ARBA" id="ARBA00034247"/>
    </source>
</evidence>
<reference evidence="5 6" key="1">
    <citation type="submission" date="2019-09" db="EMBL/GenBank/DDBJ databases">
        <title>Sulfurimonas gotlandica sp. nov., a chemoautotrophic and psychrotolerant epsilonproteobacterium isolated from a pelagic redoxcline, and an emended description of the genus Sulfurimonas.</title>
        <authorList>
            <person name="Wang S."/>
            <person name="Jiang L."/>
            <person name="Shao S."/>
        </authorList>
    </citation>
    <scope>NUCLEOTIDE SEQUENCE [LARGE SCALE GENOMIC DNA]</scope>
    <source>
        <strain evidence="5 6">GYSZ_1</strain>
    </source>
</reference>
<keyword evidence="3" id="KW-0812">Transmembrane</keyword>
<keyword evidence="3" id="KW-0472">Membrane</keyword>
<dbReference type="EC" id="2.7.7.65" evidence="1"/>
<evidence type="ECO:0000313" key="6">
    <source>
        <dbReference type="Proteomes" id="UP000326944"/>
    </source>
</evidence>
<dbReference type="OrthoDB" id="8554767at2"/>
<evidence type="ECO:0000313" key="5">
    <source>
        <dbReference type="EMBL" id="QFR50288.1"/>
    </source>
</evidence>
<dbReference type="EMBL" id="CP043617">
    <property type="protein sequence ID" value="QFR50288.1"/>
    <property type="molecule type" value="Genomic_DNA"/>
</dbReference>
<evidence type="ECO:0000256" key="1">
    <source>
        <dbReference type="ARBA" id="ARBA00012528"/>
    </source>
</evidence>
<dbReference type="RefSeq" id="WP_152308236.1">
    <property type="nucleotide sequence ID" value="NZ_CP043617.1"/>
</dbReference>
<keyword evidence="3" id="KW-1133">Transmembrane helix</keyword>
<dbReference type="FunFam" id="3.30.70.270:FF:000001">
    <property type="entry name" value="Diguanylate cyclase domain protein"/>
    <property type="match status" value="1"/>
</dbReference>
<dbReference type="PANTHER" id="PTHR45138:SF9">
    <property type="entry name" value="DIGUANYLATE CYCLASE DGCM-RELATED"/>
    <property type="match status" value="1"/>
</dbReference>
<dbReference type="InterPro" id="IPR043128">
    <property type="entry name" value="Rev_trsase/Diguanyl_cyclase"/>
</dbReference>
<proteinExistence type="predicted"/>
<keyword evidence="6" id="KW-1185">Reference proteome</keyword>
<dbReference type="InterPro" id="IPR000160">
    <property type="entry name" value="GGDEF_dom"/>
</dbReference>
<dbReference type="Gene3D" id="3.30.450.20">
    <property type="entry name" value="PAS domain"/>
    <property type="match status" value="1"/>
</dbReference>
<dbReference type="SMART" id="SM00267">
    <property type="entry name" value="GGDEF"/>
    <property type="match status" value="1"/>
</dbReference>
<dbReference type="SUPFAM" id="SSF55073">
    <property type="entry name" value="Nucleotide cyclase"/>
    <property type="match status" value="1"/>
</dbReference>
<dbReference type="AlphaFoldDB" id="A0A5P8P3G5"/>
<dbReference type="Proteomes" id="UP000326944">
    <property type="component" value="Chromosome"/>
</dbReference>
<dbReference type="InterPro" id="IPR029787">
    <property type="entry name" value="Nucleotide_cyclase"/>
</dbReference>
<name>A0A5P8P3G5_9BACT</name>
<dbReference type="NCBIfam" id="TIGR00254">
    <property type="entry name" value="GGDEF"/>
    <property type="match status" value="1"/>
</dbReference>
<feature type="transmembrane region" description="Helical" evidence="3">
    <location>
        <begin position="57"/>
        <end position="79"/>
    </location>
</feature>
<comment type="catalytic activity">
    <reaction evidence="2">
        <text>2 GTP = 3',3'-c-di-GMP + 2 diphosphate</text>
        <dbReference type="Rhea" id="RHEA:24898"/>
        <dbReference type="ChEBI" id="CHEBI:33019"/>
        <dbReference type="ChEBI" id="CHEBI:37565"/>
        <dbReference type="ChEBI" id="CHEBI:58805"/>
        <dbReference type="EC" id="2.7.7.65"/>
    </reaction>
</comment>
<dbReference type="CDD" id="cd01949">
    <property type="entry name" value="GGDEF"/>
    <property type="match status" value="1"/>
</dbReference>